<keyword evidence="4" id="KW-1185">Reference proteome</keyword>
<keyword evidence="2" id="KW-1133">Transmembrane helix</keyword>
<comment type="caution">
    <text evidence="3">The sequence shown here is derived from an EMBL/GenBank/DDBJ whole genome shotgun (WGS) entry which is preliminary data.</text>
</comment>
<gene>
    <name evidence="3" type="ORF">PPSIR1_21094</name>
</gene>
<dbReference type="AlphaFoldDB" id="A6G3F8"/>
<name>A6G3F8_9BACT</name>
<dbReference type="STRING" id="391625.PPSIR1_21094"/>
<dbReference type="EMBL" id="ABCS01000018">
    <property type="protein sequence ID" value="EDM79565.1"/>
    <property type="molecule type" value="Genomic_DNA"/>
</dbReference>
<evidence type="ECO:0000256" key="1">
    <source>
        <dbReference type="SAM" id="MobiDB-lite"/>
    </source>
</evidence>
<keyword evidence="2" id="KW-0812">Transmembrane</keyword>
<proteinExistence type="predicted"/>
<reference evidence="3 4" key="1">
    <citation type="submission" date="2007-06" db="EMBL/GenBank/DDBJ databases">
        <authorList>
            <person name="Shimkets L."/>
            <person name="Ferriera S."/>
            <person name="Johnson J."/>
            <person name="Kravitz S."/>
            <person name="Beeson K."/>
            <person name="Sutton G."/>
            <person name="Rogers Y.-H."/>
            <person name="Friedman R."/>
            <person name="Frazier M."/>
            <person name="Venter J.C."/>
        </authorList>
    </citation>
    <scope>NUCLEOTIDE SEQUENCE [LARGE SCALE GENOMIC DNA]</scope>
    <source>
        <strain evidence="3 4">SIR-1</strain>
    </source>
</reference>
<dbReference type="Proteomes" id="UP000005801">
    <property type="component" value="Unassembled WGS sequence"/>
</dbReference>
<organism evidence="3 4">
    <name type="scientific">Plesiocystis pacifica SIR-1</name>
    <dbReference type="NCBI Taxonomy" id="391625"/>
    <lineage>
        <taxon>Bacteria</taxon>
        <taxon>Pseudomonadati</taxon>
        <taxon>Myxococcota</taxon>
        <taxon>Polyangia</taxon>
        <taxon>Nannocystales</taxon>
        <taxon>Nannocystaceae</taxon>
        <taxon>Plesiocystis</taxon>
    </lineage>
</organism>
<feature type="transmembrane region" description="Helical" evidence="2">
    <location>
        <begin position="53"/>
        <end position="73"/>
    </location>
</feature>
<evidence type="ECO:0000256" key="2">
    <source>
        <dbReference type="SAM" id="Phobius"/>
    </source>
</evidence>
<accession>A6G3F8</accession>
<keyword evidence="2" id="KW-0472">Membrane</keyword>
<evidence type="ECO:0000313" key="4">
    <source>
        <dbReference type="Proteomes" id="UP000005801"/>
    </source>
</evidence>
<evidence type="ECO:0000313" key="3">
    <source>
        <dbReference type="EMBL" id="EDM79565.1"/>
    </source>
</evidence>
<protein>
    <submittedName>
        <fullName evidence="3">Uncharacterized protein</fullName>
    </submittedName>
</protein>
<sequence length="246" mass="26348">MDDMTTLKSTDDWAANVVTQDDDPEATLESKPPAQALARVEVKERGLTTGQKVGIGVGVGATAAVGLAAFGLVRLGRSRGWFFNDTIVIDDDDGGSKSGGGKSGGNKSSGGKSSSGKRATGKPPNISKDPEGYNTTRFKSPGPVRLTMNALGYKVAFNDETLVPNNKPHPQVSRFQGDWNRVIKAIDSGKLKLPSEPRDKASLAFYRGLLLVDGIPGKNTLNALEIVFRNWFANKLIWSQMVKEAQ</sequence>
<feature type="compositionally biased region" description="Gly residues" evidence="1">
    <location>
        <begin position="96"/>
        <end position="108"/>
    </location>
</feature>
<feature type="region of interest" description="Disordered" evidence="1">
    <location>
        <begin position="92"/>
        <end position="141"/>
    </location>
</feature>